<organism evidence="1">
    <name type="scientific">Rhizophora mucronata</name>
    <name type="common">Asiatic mangrove</name>
    <dbReference type="NCBI Taxonomy" id="61149"/>
    <lineage>
        <taxon>Eukaryota</taxon>
        <taxon>Viridiplantae</taxon>
        <taxon>Streptophyta</taxon>
        <taxon>Embryophyta</taxon>
        <taxon>Tracheophyta</taxon>
        <taxon>Spermatophyta</taxon>
        <taxon>Magnoliopsida</taxon>
        <taxon>eudicotyledons</taxon>
        <taxon>Gunneridae</taxon>
        <taxon>Pentapetalae</taxon>
        <taxon>rosids</taxon>
        <taxon>fabids</taxon>
        <taxon>Malpighiales</taxon>
        <taxon>Rhizophoraceae</taxon>
        <taxon>Rhizophora</taxon>
    </lineage>
</organism>
<proteinExistence type="predicted"/>
<accession>A0A2P2NHV8</accession>
<sequence length="55" mass="6306">MVQVGASLPAIIRATNMYTKRAIYRKLVPEDMIISNDIKEEKKKNQDNDVSVTRI</sequence>
<dbReference type="EMBL" id="GGEC01061591">
    <property type="protein sequence ID" value="MBX42075.1"/>
    <property type="molecule type" value="Transcribed_RNA"/>
</dbReference>
<evidence type="ECO:0000313" key="1">
    <source>
        <dbReference type="EMBL" id="MBX42075.1"/>
    </source>
</evidence>
<name>A0A2P2NHV8_RHIMU</name>
<reference evidence="1" key="1">
    <citation type="submission" date="2018-02" db="EMBL/GenBank/DDBJ databases">
        <title>Rhizophora mucronata_Transcriptome.</title>
        <authorList>
            <person name="Meera S.P."/>
            <person name="Sreeshan A."/>
            <person name="Augustine A."/>
        </authorList>
    </citation>
    <scope>NUCLEOTIDE SEQUENCE</scope>
    <source>
        <tissue evidence="1">Leaf</tissue>
    </source>
</reference>
<protein>
    <submittedName>
        <fullName evidence="1">Uncharacterized protein MANES_17G022300</fullName>
    </submittedName>
</protein>
<dbReference type="AlphaFoldDB" id="A0A2P2NHV8"/>